<dbReference type="EMBL" id="JAODUO010001465">
    <property type="protein sequence ID" value="KAK2163376.1"/>
    <property type="molecule type" value="Genomic_DNA"/>
</dbReference>
<feature type="transmembrane region" description="Helical" evidence="1">
    <location>
        <begin position="270"/>
        <end position="289"/>
    </location>
</feature>
<organism evidence="2 3">
    <name type="scientific">Ridgeia piscesae</name>
    <name type="common">Tubeworm</name>
    <dbReference type="NCBI Taxonomy" id="27915"/>
    <lineage>
        <taxon>Eukaryota</taxon>
        <taxon>Metazoa</taxon>
        <taxon>Spiralia</taxon>
        <taxon>Lophotrochozoa</taxon>
        <taxon>Annelida</taxon>
        <taxon>Polychaeta</taxon>
        <taxon>Sedentaria</taxon>
        <taxon>Canalipalpata</taxon>
        <taxon>Sabellida</taxon>
        <taxon>Siboglinidae</taxon>
        <taxon>Ridgeia</taxon>
    </lineage>
</organism>
<sequence length="326" mass="35343">MIHFLVVGGCVSSFGVFFKTIQDTYVCTASDVAWIPAIMAFVAFMTVPPANLLSSRFGPKPVVVFGGLLMNIGYFLTAFAPTIWVAYFTYGFLIETTTHVNGEEEPRSVAESHNLNDVTISADKVQTQEASIQWNIVKNPLLYIYALTLPISDGSYTTCLMMVYPHATDIGIPKFKAVFLLSLVGICGGVSRLVTGWFADLNYVKKKHIYQTATLANGILFCLFPFAKRYVGLAVMSGLCGVFAGSIVVLAPVLLAEELGLVNMPVTSSVMYSTSAFVMLGLNVLAGFLRDVTGDWNESFLVIGSSSMVAAIINLAEPLAARYGRR</sequence>
<evidence type="ECO:0000256" key="1">
    <source>
        <dbReference type="SAM" id="Phobius"/>
    </source>
</evidence>
<dbReference type="PANTHER" id="PTHR11360:SF284">
    <property type="entry name" value="EG:103B4.3 PROTEIN-RELATED"/>
    <property type="match status" value="1"/>
</dbReference>
<dbReference type="Proteomes" id="UP001209878">
    <property type="component" value="Unassembled WGS sequence"/>
</dbReference>
<dbReference type="Gene3D" id="1.20.1250.20">
    <property type="entry name" value="MFS general substrate transporter like domains"/>
    <property type="match status" value="2"/>
</dbReference>
<keyword evidence="1" id="KW-1133">Transmembrane helix</keyword>
<keyword evidence="3" id="KW-1185">Reference proteome</keyword>
<dbReference type="InterPro" id="IPR036259">
    <property type="entry name" value="MFS_trans_sf"/>
</dbReference>
<dbReference type="AlphaFoldDB" id="A0AAD9NCP8"/>
<dbReference type="InterPro" id="IPR050327">
    <property type="entry name" value="Proton-linked_MCT"/>
</dbReference>
<keyword evidence="1" id="KW-0472">Membrane</keyword>
<feature type="transmembrane region" description="Helical" evidence="1">
    <location>
        <begin position="177"/>
        <end position="197"/>
    </location>
</feature>
<dbReference type="SUPFAM" id="SSF103473">
    <property type="entry name" value="MFS general substrate transporter"/>
    <property type="match status" value="2"/>
</dbReference>
<accession>A0AAD9NCP8</accession>
<evidence type="ECO:0000313" key="2">
    <source>
        <dbReference type="EMBL" id="KAK2163376.1"/>
    </source>
</evidence>
<comment type="caution">
    <text evidence="2">The sequence shown here is derived from an EMBL/GenBank/DDBJ whole genome shotgun (WGS) entry which is preliminary data.</text>
</comment>
<feature type="transmembrane region" description="Helical" evidence="1">
    <location>
        <begin position="142"/>
        <end position="165"/>
    </location>
</feature>
<reference evidence="2" key="1">
    <citation type="journal article" date="2023" name="Mol. Biol. Evol.">
        <title>Third-Generation Sequencing Reveals the Adaptive Role of the Epigenome in Three Deep-Sea Polychaetes.</title>
        <authorList>
            <person name="Perez M."/>
            <person name="Aroh O."/>
            <person name="Sun Y."/>
            <person name="Lan Y."/>
            <person name="Juniper S.K."/>
            <person name="Young C.R."/>
            <person name="Angers B."/>
            <person name="Qian P.Y."/>
        </authorList>
    </citation>
    <scope>NUCLEOTIDE SEQUENCE</scope>
    <source>
        <strain evidence="2">R07B-5</strain>
    </source>
</reference>
<feature type="transmembrane region" description="Helical" evidence="1">
    <location>
        <begin position="209"/>
        <end position="226"/>
    </location>
</feature>
<gene>
    <name evidence="2" type="ORF">NP493_1467g00024</name>
</gene>
<dbReference type="PANTHER" id="PTHR11360">
    <property type="entry name" value="MONOCARBOXYLATE TRANSPORTER"/>
    <property type="match status" value="1"/>
</dbReference>
<feature type="transmembrane region" description="Helical" evidence="1">
    <location>
        <begin position="62"/>
        <end position="87"/>
    </location>
</feature>
<evidence type="ECO:0008006" key="4">
    <source>
        <dbReference type="Google" id="ProtNLM"/>
    </source>
</evidence>
<keyword evidence="1" id="KW-0812">Transmembrane</keyword>
<feature type="transmembrane region" description="Helical" evidence="1">
    <location>
        <begin position="34"/>
        <end position="53"/>
    </location>
</feature>
<evidence type="ECO:0000313" key="3">
    <source>
        <dbReference type="Proteomes" id="UP001209878"/>
    </source>
</evidence>
<feature type="transmembrane region" description="Helical" evidence="1">
    <location>
        <begin position="233"/>
        <end position="255"/>
    </location>
</feature>
<protein>
    <recommendedName>
        <fullName evidence="4">Major facilitator superfamily (MFS) profile domain-containing protein</fullName>
    </recommendedName>
</protein>
<proteinExistence type="predicted"/>
<name>A0AAD9NCP8_RIDPI</name>